<evidence type="ECO:0000256" key="3">
    <source>
        <dbReference type="ARBA" id="ARBA00022769"/>
    </source>
</evidence>
<name>W5UTV1_9BACT</name>
<dbReference type="eggNOG" id="COG0322">
    <property type="taxonomic scope" value="Bacteria"/>
</dbReference>
<sequence length="514" mass="60604">MKNFKEIVANSNFPKQSGVYQFFDNNNQLLYVGKAKNLNDRIWQYANGSINSYKTNSLISQTTKIEYIIVANEAESLVLEKNLISKLQPRYNIDLRDDRSYPYLKISKQNSGLAIEITYKLNKNHNSFYFGPFLKRSGAFEIKKLLESEVMYDKGQKANFADKQEIEKKFNICKEILQKSQWIEHYREKMEKASEQQQFELAQQYFESIKVLEQTLKQYQNIDLPKKIDLDFLYCNQENINTFVITFFFYRNGTFLSHRSFIIEIVLNFEESLINFLNFYYKKNFIPDKVILDPQMSSLKWSFIDSKINIEFTKNKSFLQILENVKQNHYDFIANNIELNNQKIQQIQSILFEIKQTFGVSKTDVIMSIDNSHFANNLVTTGIICFINGEHNKKYNRFFNYSGQKQGDIDYMIDGLSKYLRNKNFIKPNLLFVDGGLPQLKQVKIILEKHKIEAKVFGLVKNQSHKTSHIINENNQQIIVSQNVFNFLSLIQETVDEFAKLHYNKKKIKQVLNN</sequence>
<dbReference type="AlphaFoldDB" id="W5UTV1"/>
<feature type="domain" description="UvrC family homology region profile" evidence="9">
    <location>
        <begin position="245"/>
        <end position="447"/>
    </location>
</feature>
<protein>
    <submittedName>
        <fullName evidence="10">Excinuclease ABC subunit C</fullName>
    </submittedName>
</protein>
<evidence type="ECO:0000256" key="4">
    <source>
        <dbReference type="ARBA" id="ARBA00022881"/>
    </source>
</evidence>
<dbReference type="SUPFAM" id="SSF82771">
    <property type="entry name" value="GIY-YIG endonuclease"/>
    <property type="match status" value="1"/>
</dbReference>
<keyword evidence="5" id="KW-0234">DNA repair</keyword>
<dbReference type="RefSeq" id="WP_022935409.1">
    <property type="nucleotide sequence ID" value="NZ_CP007154.1"/>
</dbReference>
<evidence type="ECO:0000256" key="6">
    <source>
        <dbReference type="SAM" id="Coils"/>
    </source>
</evidence>
<dbReference type="EMBL" id="CP007154">
    <property type="protein sequence ID" value="AHH45557.1"/>
    <property type="molecule type" value="Genomic_DNA"/>
</dbReference>
<dbReference type="InterPro" id="IPR035901">
    <property type="entry name" value="GIY-YIG_endonuc_sf"/>
</dbReference>
<evidence type="ECO:0000259" key="9">
    <source>
        <dbReference type="PROSITE" id="PS50165"/>
    </source>
</evidence>
<organism evidence="10 11">
    <name type="scientific">Mesomycoplasma bovoculi M165/69</name>
    <dbReference type="NCBI Taxonomy" id="743966"/>
    <lineage>
        <taxon>Bacteria</taxon>
        <taxon>Bacillati</taxon>
        <taxon>Mycoplasmatota</taxon>
        <taxon>Mycoplasmoidales</taxon>
        <taxon>Metamycoplasmataceae</taxon>
        <taxon>Mesomycoplasma</taxon>
    </lineage>
</organism>
<dbReference type="PROSITE" id="PS50164">
    <property type="entry name" value="GIY_YIG"/>
    <property type="match status" value="1"/>
</dbReference>
<feature type="coiled-coil region" evidence="6">
    <location>
        <begin position="183"/>
        <end position="222"/>
    </location>
</feature>
<dbReference type="CDD" id="cd10434">
    <property type="entry name" value="GIY-YIG_UvrC_Cho"/>
    <property type="match status" value="1"/>
</dbReference>
<dbReference type="GO" id="GO:0009381">
    <property type="term" value="F:excinuclease ABC activity"/>
    <property type="evidence" value="ECO:0007669"/>
    <property type="project" value="InterPro"/>
</dbReference>
<dbReference type="STRING" id="743966.MYB_02790"/>
<feature type="domain" description="UVR" evidence="7">
    <location>
        <begin position="180"/>
        <end position="215"/>
    </location>
</feature>
<dbReference type="InterPro" id="IPR001162">
    <property type="entry name" value="UvrC_RNase_H_dom"/>
</dbReference>
<keyword evidence="3" id="KW-0228">DNA excision</keyword>
<dbReference type="KEGG" id="mbc:MYB_02790"/>
<dbReference type="Pfam" id="PF01541">
    <property type="entry name" value="GIY-YIG"/>
    <property type="match status" value="1"/>
</dbReference>
<dbReference type="InterPro" id="IPR000305">
    <property type="entry name" value="GIY-YIG_endonuc"/>
</dbReference>
<accession>W5UTV1</accession>
<dbReference type="Gene3D" id="3.40.1440.10">
    <property type="entry name" value="GIY-YIG endonuclease"/>
    <property type="match status" value="1"/>
</dbReference>
<dbReference type="InterPro" id="IPR050066">
    <property type="entry name" value="UvrABC_protein_C"/>
</dbReference>
<dbReference type="HOGENOM" id="CLU_014841_3_2_14"/>
<evidence type="ECO:0000313" key="11">
    <source>
        <dbReference type="Proteomes" id="UP000019229"/>
    </source>
</evidence>
<dbReference type="Pfam" id="PF08459">
    <property type="entry name" value="UvrC_RNaseH_dom"/>
    <property type="match status" value="1"/>
</dbReference>
<gene>
    <name evidence="10" type="primary">uvrC</name>
    <name evidence="10" type="ORF">MYB_02790</name>
</gene>
<keyword evidence="1" id="KW-0963">Cytoplasm</keyword>
<dbReference type="Pfam" id="PF22920">
    <property type="entry name" value="UvrC_RNaseH"/>
    <property type="match status" value="1"/>
</dbReference>
<dbReference type="InterPro" id="IPR038476">
    <property type="entry name" value="UvrC_RNase_H_dom_sf"/>
</dbReference>
<dbReference type="InterPro" id="IPR001943">
    <property type="entry name" value="UVR_dom"/>
</dbReference>
<reference evidence="10 11" key="1">
    <citation type="journal article" date="2014" name="Genome Announc.">
        <title>Complete Genome Sequence of Mycoplasma bovoculi Strain M165/69T (ATCC 29104).</title>
        <authorList>
            <person name="Calcutt M.J."/>
            <person name="Foecking M.F."/>
        </authorList>
    </citation>
    <scope>NUCLEOTIDE SEQUENCE [LARGE SCALE GENOMIC DNA]</scope>
    <source>
        <strain evidence="10">M165/69</strain>
    </source>
</reference>
<dbReference type="PATRIC" id="fig|743966.3.peg.562"/>
<dbReference type="Proteomes" id="UP000019229">
    <property type="component" value="Chromosome"/>
</dbReference>
<evidence type="ECO:0000313" key="10">
    <source>
        <dbReference type="EMBL" id="AHH45557.1"/>
    </source>
</evidence>
<proteinExistence type="predicted"/>
<dbReference type="Pfam" id="PF02151">
    <property type="entry name" value="UVR"/>
    <property type="match status" value="1"/>
</dbReference>
<dbReference type="PROSITE" id="PS50165">
    <property type="entry name" value="UVRC"/>
    <property type="match status" value="1"/>
</dbReference>
<dbReference type="GO" id="GO:0006289">
    <property type="term" value="P:nucleotide-excision repair"/>
    <property type="evidence" value="ECO:0007669"/>
    <property type="project" value="InterPro"/>
</dbReference>
<dbReference type="OrthoDB" id="9804933at2"/>
<dbReference type="PANTHER" id="PTHR30562:SF1">
    <property type="entry name" value="UVRABC SYSTEM PROTEIN C"/>
    <property type="match status" value="1"/>
</dbReference>
<evidence type="ECO:0000256" key="2">
    <source>
        <dbReference type="ARBA" id="ARBA00022763"/>
    </source>
</evidence>
<dbReference type="PANTHER" id="PTHR30562">
    <property type="entry name" value="UVRC/OXIDOREDUCTASE"/>
    <property type="match status" value="1"/>
</dbReference>
<keyword evidence="6" id="KW-0175">Coiled coil</keyword>
<dbReference type="FunFam" id="3.40.1440.10:FF:000001">
    <property type="entry name" value="UvrABC system protein C"/>
    <property type="match status" value="1"/>
</dbReference>
<dbReference type="GO" id="GO:0009380">
    <property type="term" value="C:excinuclease repair complex"/>
    <property type="evidence" value="ECO:0007669"/>
    <property type="project" value="TreeGrafter"/>
</dbReference>
<feature type="domain" description="GIY-YIG" evidence="8">
    <location>
        <begin position="15"/>
        <end position="93"/>
    </location>
</feature>
<keyword evidence="11" id="KW-1185">Reference proteome</keyword>
<evidence type="ECO:0000259" key="7">
    <source>
        <dbReference type="PROSITE" id="PS50151"/>
    </source>
</evidence>
<keyword evidence="2" id="KW-0227">DNA damage</keyword>
<keyword evidence="4" id="KW-0267">Excision nuclease</keyword>
<evidence type="ECO:0000256" key="5">
    <source>
        <dbReference type="ARBA" id="ARBA00023204"/>
    </source>
</evidence>
<dbReference type="InterPro" id="IPR047296">
    <property type="entry name" value="GIY-YIG_UvrC_Cho"/>
</dbReference>
<dbReference type="PROSITE" id="PS50151">
    <property type="entry name" value="UVR"/>
    <property type="match status" value="1"/>
</dbReference>
<dbReference type="SMART" id="SM00465">
    <property type="entry name" value="GIYc"/>
    <property type="match status" value="1"/>
</dbReference>
<evidence type="ECO:0000259" key="8">
    <source>
        <dbReference type="PROSITE" id="PS50164"/>
    </source>
</evidence>
<dbReference type="Gene3D" id="3.30.420.340">
    <property type="entry name" value="UvrC, RNAse H endonuclease domain"/>
    <property type="match status" value="1"/>
</dbReference>
<evidence type="ECO:0000256" key="1">
    <source>
        <dbReference type="ARBA" id="ARBA00022490"/>
    </source>
</evidence>